<feature type="domain" description="CoV N NTD" evidence="13">
    <location>
        <begin position="34"/>
        <end position="167"/>
    </location>
</feature>
<protein>
    <recommendedName>
        <fullName evidence="10">Nucleoprotein</fullName>
    </recommendedName>
</protein>
<evidence type="ECO:0000256" key="10">
    <source>
        <dbReference type="PIRNR" id="PIRNR003888"/>
    </source>
</evidence>
<dbReference type="EMBL" id="MT820627">
    <property type="protein sequence ID" value="QOE77292.1"/>
    <property type="molecule type" value="Genomic_RNA"/>
</dbReference>
<dbReference type="GO" id="GO:1990904">
    <property type="term" value="C:ribonucleoprotein complex"/>
    <property type="evidence" value="ECO:0007669"/>
    <property type="project" value="UniProtKB-KW"/>
</dbReference>
<evidence type="ECO:0000256" key="7">
    <source>
        <dbReference type="ARBA" id="ARBA00023086"/>
    </source>
</evidence>
<reference evidence="15" key="1">
    <citation type="submission" date="2020-07" db="EMBL/GenBank/DDBJ databases">
        <title>Extensive Genetic Diversity and Host Range of Rodent-borne Coronaviruses.</title>
        <authorList>
            <person name="Lin X.-D."/>
            <person name="Zhang H.-L."/>
            <person name="Wang M.-R."/>
            <person name="Guan X.-Q."/>
            <person name="Zhang Y.-Z."/>
        </authorList>
    </citation>
    <scope>NUCLEOTIDE SEQUENCE</scope>
    <source>
        <strain evidence="15">Lijiang-71</strain>
    </source>
</reference>
<evidence type="ECO:0000256" key="12">
    <source>
        <dbReference type="SAM" id="MobiDB-lite"/>
    </source>
</evidence>
<evidence type="ECO:0000256" key="4">
    <source>
        <dbReference type="ARBA" id="ARBA00022844"/>
    </source>
</evidence>
<keyword evidence="8" id="KW-0804">Transcription</keyword>
<dbReference type="PROSITE" id="PS51928">
    <property type="entry name" value="COV_N_NTD"/>
    <property type="match status" value="1"/>
</dbReference>
<feature type="region of interest" description="Disordered" evidence="12">
    <location>
        <begin position="1"/>
        <end position="29"/>
    </location>
</feature>
<dbReference type="InterPro" id="IPR037179">
    <property type="entry name" value="Nucleocapsid_C"/>
</dbReference>
<keyword evidence="3" id="KW-0013">ADP-ribosylation</keyword>
<feature type="compositionally biased region" description="Low complexity" evidence="12">
    <location>
        <begin position="215"/>
        <end position="230"/>
    </location>
</feature>
<comment type="subcellular location">
    <subcellularLocation>
        <location evidence="1">Host cell</location>
    </subcellularLocation>
    <subcellularLocation>
        <location evidence="10">Virion</location>
    </subcellularLocation>
    <text evidence="10">Located inside the virion, complexed with the viral RNA. Probably associates with ER-derived membranes where it participates in viral RNA synthesis and virus budding.</text>
</comment>
<dbReference type="InterPro" id="IPR044345">
    <property type="entry name" value="N_prot_N_CoV"/>
</dbReference>
<evidence type="ECO:0000259" key="13">
    <source>
        <dbReference type="PROSITE" id="PS51928"/>
    </source>
</evidence>
<evidence type="ECO:0000256" key="2">
    <source>
        <dbReference type="ARBA" id="ARBA00022553"/>
    </source>
</evidence>
<evidence type="ECO:0000256" key="3">
    <source>
        <dbReference type="ARBA" id="ARBA00022765"/>
    </source>
</evidence>
<proteinExistence type="predicted"/>
<dbReference type="PROSITE" id="PS51929">
    <property type="entry name" value="COV_N_CTD"/>
    <property type="match status" value="1"/>
</dbReference>
<dbReference type="InterPro" id="IPR044344">
    <property type="entry name" value="N_prot_C_CoV"/>
</dbReference>
<keyword evidence="4 10" id="KW-0946">Virion</keyword>
<dbReference type="GO" id="GO:0019013">
    <property type="term" value="C:viral nucleocapsid"/>
    <property type="evidence" value="ECO:0007669"/>
    <property type="project" value="UniProtKB-UniRule"/>
</dbReference>
<dbReference type="Pfam" id="PF00937">
    <property type="entry name" value="CoV_nucleocap"/>
    <property type="match status" value="1"/>
</dbReference>
<evidence type="ECO:0000256" key="11">
    <source>
        <dbReference type="PROSITE-ProRule" id="PRU01276"/>
    </source>
</evidence>
<keyword evidence="9 11" id="KW-0687">Ribonucleoprotein</keyword>
<organism evidence="15">
    <name type="scientific">Lucheng Rn rat coronavirus</name>
    <dbReference type="NCBI Taxonomy" id="1508224"/>
    <lineage>
        <taxon>Viruses</taxon>
        <taxon>Riboviria</taxon>
        <taxon>Orthornavirae</taxon>
        <taxon>Pisuviricota</taxon>
        <taxon>Pisoniviricetes</taxon>
        <taxon>Nidovirales</taxon>
        <taxon>Cornidovirineae</taxon>
        <taxon>Coronaviridae</taxon>
        <taxon>Orthocoronavirinae</taxon>
        <taxon>Alphacoronavirus</taxon>
        <taxon>Luchacovirus</taxon>
        <taxon>Alphacoronavirus ratti</taxon>
    </lineage>
</organism>
<name>A0A866W1X1_9ALPC</name>
<sequence>MSSNVSWADQVDAVNRRQRSRSRGRSQNRTNASIPLSWFTSIVDESNGNFTSLMPPSGVPTGLGTAVQQCGYWYRAPTVYQVRRGKRVPLPPVWYFYFLGTGPHANAAYGTAMDGVFWVKTKNGQIDPKSIKALGVRDSGTDPRRANIPNLPEGLRVSVPNASRPQSRAQSQTRSQNNSRASSVNRNGSRASSVDRTKEDLKAVVSQLLAEMGVSKISKQNQNQNQTQSQSKKKQKGSTPAATPHPNQDGKPVWKKKPNKEENVTQCFGPRSDSKNFGDADFIRLGVDDPRFKTVSYYAPGAAASLFDSMVTVTDGADGKKKVTFHTTIEVDPTKPGFEVFMAQIDAFKKPATFQQTQTFWETQATTHQNNITDYFRGTTPGAGGSAVEIETFEMTDETN</sequence>
<dbReference type="InterPro" id="IPR037195">
    <property type="entry name" value="Nucleocapsid_N"/>
</dbReference>
<keyword evidence="6" id="KW-0805">Transcription regulation</keyword>
<keyword evidence="2" id="KW-0597">Phosphoprotein</keyword>
<feature type="compositionally biased region" description="Basic residues" evidence="12">
    <location>
        <begin position="16"/>
        <end position="26"/>
    </location>
</feature>
<dbReference type="InterPro" id="IPR001218">
    <property type="entry name" value="Nucleocap_CoV"/>
</dbReference>
<evidence type="ECO:0000256" key="8">
    <source>
        <dbReference type="ARBA" id="ARBA00023163"/>
    </source>
</evidence>
<dbReference type="GO" id="GO:0043657">
    <property type="term" value="C:host cell"/>
    <property type="evidence" value="ECO:0007669"/>
    <property type="project" value="UniProtKB-SubCell"/>
</dbReference>
<dbReference type="SUPFAM" id="SSF110304">
    <property type="entry name" value="Coronavirus RNA-binding domain"/>
    <property type="match status" value="1"/>
</dbReference>
<dbReference type="SUPFAM" id="SSF103068">
    <property type="entry name" value="Nucleocapsid protein dimerization domain"/>
    <property type="match status" value="1"/>
</dbReference>
<evidence type="ECO:0000313" key="15">
    <source>
        <dbReference type="EMBL" id="QOE77292.1"/>
    </source>
</evidence>
<keyword evidence="5 10" id="KW-0694">RNA-binding</keyword>
<evidence type="ECO:0000256" key="9">
    <source>
        <dbReference type="ARBA" id="ARBA00023274"/>
    </source>
</evidence>
<keyword evidence="7 10" id="KW-0543">Viral nucleoprotein</keyword>
<dbReference type="CDD" id="cd21595">
    <property type="entry name" value="CoV_N-CTD"/>
    <property type="match status" value="1"/>
</dbReference>
<dbReference type="PIRSF" id="PIRSF003888">
    <property type="entry name" value="Corona_nucleocap"/>
    <property type="match status" value="1"/>
</dbReference>
<feature type="region of interest" description="Disordered" evidence="12">
    <location>
        <begin position="134"/>
        <end position="198"/>
    </location>
</feature>
<feature type="compositionally biased region" description="Polar residues" evidence="12">
    <location>
        <begin position="160"/>
        <end position="192"/>
    </location>
</feature>
<gene>
    <name evidence="15" type="primary">N</name>
</gene>
<comment type="function">
    <text evidence="10">Packages the positive strand viral genome RNA into a helical ribonucleocapsid (RNP) and plays a fundamental role during virion assembly through its interactions with the viral genome and membrane protein M. Plays an important role in enhancing the efficiency of subgenomic viral RNA transcription as well as viral replication.</text>
</comment>
<evidence type="ECO:0000256" key="1">
    <source>
        <dbReference type="ARBA" id="ARBA00004340"/>
    </source>
</evidence>
<feature type="domain" description="CoV N CTD" evidence="14">
    <location>
        <begin position="241"/>
        <end position="356"/>
    </location>
</feature>
<evidence type="ECO:0000256" key="6">
    <source>
        <dbReference type="ARBA" id="ARBA00023015"/>
    </source>
</evidence>
<feature type="region of interest" description="Disordered" evidence="12">
    <location>
        <begin position="215"/>
        <end position="271"/>
    </location>
</feature>
<dbReference type="GO" id="GO:0003723">
    <property type="term" value="F:RNA binding"/>
    <property type="evidence" value="ECO:0007669"/>
    <property type="project" value="UniProtKB-UniRule"/>
</dbReference>
<evidence type="ECO:0000259" key="14">
    <source>
        <dbReference type="PROSITE" id="PS51929"/>
    </source>
</evidence>
<evidence type="ECO:0000256" key="5">
    <source>
        <dbReference type="ARBA" id="ARBA00022884"/>
    </source>
</evidence>
<accession>A0A866W1X1</accession>
<dbReference type="CDD" id="cd21554">
    <property type="entry name" value="CoV_N-NTD"/>
    <property type="match status" value="1"/>
</dbReference>